<evidence type="ECO:0000256" key="1">
    <source>
        <dbReference type="SAM" id="MobiDB-lite"/>
    </source>
</evidence>
<dbReference type="AlphaFoldDB" id="A0A6J6ARS8"/>
<feature type="transmembrane region" description="Helical" evidence="2">
    <location>
        <begin position="330"/>
        <end position="348"/>
    </location>
</feature>
<evidence type="ECO:0000256" key="2">
    <source>
        <dbReference type="SAM" id="Phobius"/>
    </source>
</evidence>
<sequence length="376" mass="39162">MSCPQVHRRSLAVLFFGAICCGALSLFVLAVNAEVASAEPVRPSNFESVVRQIEPATPEIQVTVLGGDSYLQVSAEPGTTVQIPGYDGEPYLRIAADGTVEQNRRSPAVILNSGRGSAMGIAGMGGSGGTTTFPERTSSNAPPEWQQVGSGGKVAWHDHRIHWMVSDPPVTDESEVAQDWFLPLVVNDQKVTVTGQLLFKANSLPWAGLLAALTAVVAALLARGGKARLLMLLGAAACAVSLSIGGLFGNPPVAQSSQSLFETWLPVALSATAAVAALVALLAGSLSARLRMFILPLLSVATLAGWVAPRVGLIWMPVVSSVLLGWIERAGTAVVIGIISGVTIAILVRPIPRSYPGLSTDNSDGSQSAIPPRSYT</sequence>
<feature type="transmembrane region" description="Helical" evidence="2">
    <location>
        <begin position="264"/>
        <end position="286"/>
    </location>
</feature>
<keyword evidence="2" id="KW-0812">Transmembrane</keyword>
<evidence type="ECO:0000313" key="3">
    <source>
        <dbReference type="EMBL" id="CAB4529371.1"/>
    </source>
</evidence>
<dbReference type="EMBL" id="CAEZSF010000001">
    <property type="protein sequence ID" value="CAB4529371.1"/>
    <property type="molecule type" value="Genomic_DNA"/>
</dbReference>
<feature type="region of interest" description="Disordered" evidence="1">
    <location>
        <begin position="130"/>
        <end position="149"/>
    </location>
</feature>
<gene>
    <name evidence="3" type="ORF">UFOPK1358_00009</name>
</gene>
<keyword evidence="2" id="KW-0472">Membrane</keyword>
<feature type="transmembrane region" description="Helical" evidence="2">
    <location>
        <begin position="293"/>
        <end position="318"/>
    </location>
</feature>
<reference evidence="3" key="1">
    <citation type="submission" date="2020-05" db="EMBL/GenBank/DDBJ databases">
        <authorList>
            <person name="Chiriac C."/>
            <person name="Salcher M."/>
            <person name="Ghai R."/>
            <person name="Kavagutti S V."/>
        </authorList>
    </citation>
    <scope>NUCLEOTIDE SEQUENCE</scope>
</reference>
<feature type="transmembrane region" description="Helical" evidence="2">
    <location>
        <begin position="204"/>
        <end position="222"/>
    </location>
</feature>
<proteinExistence type="predicted"/>
<feature type="transmembrane region" description="Helical" evidence="2">
    <location>
        <begin position="229"/>
        <end position="249"/>
    </location>
</feature>
<name>A0A6J6ARS8_9ZZZZ</name>
<protein>
    <submittedName>
        <fullName evidence="3">Unannotated protein</fullName>
    </submittedName>
</protein>
<keyword evidence="2" id="KW-1133">Transmembrane helix</keyword>
<organism evidence="3">
    <name type="scientific">freshwater metagenome</name>
    <dbReference type="NCBI Taxonomy" id="449393"/>
    <lineage>
        <taxon>unclassified sequences</taxon>
        <taxon>metagenomes</taxon>
        <taxon>ecological metagenomes</taxon>
    </lineage>
</organism>
<accession>A0A6J6ARS8</accession>